<dbReference type="RefSeq" id="WP_022379976.1">
    <property type="nucleotide sequence ID" value="NZ_AP031426.1"/>
</dbReference>
<dbReference type="AlphaFoldDB" id="A0A173WYY4"/>
<keyword evidence="5" id="KW-0963">Cytoplasm</keyword>
<evidence type="ECO:0000313" key="14">
    <source>
        <dbReference type="EMBL" id="CUN44691.1"/>
    </source>
</evidence>
<dbReference type="GO" id="GO:0008360">
    <property type="term" value="P:regulation of cell shape"/>
    <property type="evidence" value="ECO:0007669"/>
    <property type="project" value="UniProtKB-KW"/>
</dbReference>
<evidence type="ECO:0000256" key="4">
    <source>
        <dbReference type="ARBA" id="ARBA00017249"/>
    </source>
</evidence>
<dbReference type="Proteomes" id="UP000477156">
    <property type="component" value="Unassembled WGS sequence"/>
</dbReference>
<evidence type="ECO:0000256" key="13">
    <source>
        <dbReference type="ARBA" id="ARBA00033103"/>
    </source>
</evidence>
<evidence type="ECO:0000256" key="1">
    <source>
        <dbReference type="ARBA" id="ARBA00004496"/>
    </source>
</evidence>
<keyword evidence="9" id="KW-0346">Stress response</keyword>
<dbReference type="EMBL" id="CYZN01000001">
    <property type="protein sequence ID" value="CUN44691.1"/>
    <property type="molecule type" value="Genomic_DNA"/>
</dbReference>
<dbReference type="GO" id="GO:0005524">
    <property type="term" value="F:ATP binding"/>
    <property type="evidence" value="ECO:0007669"/>
    <property type="project" value="UniProtKB-KW"/>
</dbReference>
<dbReference type="PROSITE" id="PS01036">
    <property type="entry name" value="HSP70_3"/>
    <property type="match status" value="1"/>
</dbReference>
<comment type="subcellular location">
    <subcellularLocation>
        <location evidence="1">Cytoplasm</location>
    </subcellularLocation>
</comment>
<dbReference type="SUPFAM" id="SSF53067">
    <property type="entry name" value="Actin-like ATPase domain"/>
    <property type="match status" value="2"/>
</dbReference>
<evidence type="ECO:0000256" key="9">
    <source>
        <dbReference type="ARBA" id="ARBA00023016"/>
    </source>
</evidence>
<comment type="similarity">
    <text evidence="10">Belongs to the FtsA/MreB family.</text>
</comment>
<reference evidence="15 17" key="2">
    <citation type="journal article" date="2019" name="Nat. Med.">
        <title>A library of human gut bacterial isolates paired with longitudinal multiomics data enables mechanistic microbiome research.</title>
        <authorList>
            <person name="Poyet M."/>
            <person name="Groussin M."/>
            <person name="Gibbons S.M."/>
            <person name="Avila-Pacheco J."/>
            <person name="Jiang X."/>
            <person name="Kearney S.M."/>
            <person name="Perrotta A.R."/>
            <person name="Berdy B."/>
            <person name="Zhao S."/>
            <person name="Lieberman T.D."/>
            <person name="Swanson P.K."/>
            <person name="Smith M."/>
            <person name="Roesemann S."/>
            <person name="Alexander J.E."/>
            <person name="Rich S.A."/>
            <person name="Livny J."/>
            <person name="Vlamakis H."/>
            <person name="Clish C."/>
            <person name="Bullock K."/>
            <person name="Deik A."/>
            <person name="Scott J."/>
            <person name="Pierce K.A."/>
            <person name="Xavier R.J."/>
            <person name="Alm E.J."/>
        </authorList>
    </citation>
    <scope>NUCLEOTIDE SEQUENCE [LARGE SCALE GENOMIC DNA]</scope>
    <source>
        <strain evidence="15 17">BIOML-A12</strain>
    </source>
</reference>
<evidence type="ECO:0000256" key="7">
    <source>
        <dbReference type="ARBA" id="ARBA00022840"/>
    </source>
</evidence>
<evidence type="ECO:0000313" key="16">
    <source>
        <dbReference type="Proteomes" id="UP000095431"/>
    </source>
</evidence>
<evidence type="ECO:0000313" key="17">
    <source>
        <dbReference type="Proteomes" id="UP000477156"/>
    </source>
</evidence>
<dbReference type="GO" id="GO:0000902">
    <property type="term" value="P:cell morphogenesis"/>
    <property type="evidence" value="ECO:0007669"/>
    <property type="project" value="InterPro"/>
</dbReference>
<dbReference type="Gene3D" id="3.30.420.40">
    <property type="match status" value="2"/>
</dbReference>
<evidence type="ECO:0000256" key="8">
    <source>
        <dbReference type="ARBA" id="ARBA00022960"/>
    </source>
</evidence>
<dbReference type="PANTHER" id="PTHR42749">
    <property type="entry name" value="CELL SHAPE-DETERMINING PROTEIN MREB"/>
    <property type="match status" value="1"/>
</dbReference>
<dbReference type="PRINTS" id="PR01652">
    <property type="entry name" value="SHAPEPROTEIN"/>
</dbReference>
<keyword evidence="8" id="KW-0133">Cell shape</keyword>
<dbReference type="InterPro" id="IPR043129">
    <property type="entry name" value="ATPase_NBD"/>
</dbReference>
<evidence type="ECO:0000256" key="5">
    <source>
        <dbReference type="ARBA" id="ARBA00022490"/>
    </source>
</evidence>
<dbReference type="Proteomes" id="UP000095431">
    <property type="component" value="Unassembled WGS sequence"/>
</dbReference>
<evidence type="ECO:0000256" key="3">
    <source>
        <dbReference type="ARBA" id="ARBA00014415"/>
    </source>
</evidence>
<keyword evidence="7" id="KW-0067">ATP-binding</keyword>
<accession>A0A173WYY4</accession>
<dbReference type="eggNOG" id="COG1077">
    <property type="taxonomic scope" value="Bacteria"/>
</dbReference>
<proteinExistence type="inferred from homology"/>
<sequence length="337" mass="37948">MLFEKTYGIDLGSSSVKVYSFFRNKTYIEKNMIASKGHTIIAMGNEAYDMFEKSPTDITVTSPMTFGMIANLELQEIVLYSMIRKIDHILGFGATMYFTVPLDMTAVEKRAYFHVANGHWLKKNRVFMVEAPIADAIAMGVNLEDPEGNMIVNIGAQSTEVSIITGGKIIISRKIPLGGRQMNESVCSEIRKRYNLQIGTRTAKRLKMVMGRLSDPKKEVRKVVGIDCISGLPREEIISSYVVNDGIMNCLNEIAAEMKTFLERIPPQISYHIAKQGIYITGGSTRLPYIDKYLASYTGFTFNLSDFYETSAVTGLEKIIRNKELREWAVPVTQRKL</sequence>
<keyword evidence="6" id="KW-0547">Nucleotide-binding</keyword>
<dbReference type="InterPro" id="IPR004753">
    <property type="entry name" value="MreB"/>
</dbReference>
<gene>
    <name evidence="14" type="primary">mreB_1</name>
    <name evidence="14" type="ORF">ERS852478_00136</name>
    <name evidence="15" type="ORF">GT712_00780</name>
</gene>
<evidence type="ECO:0000313" key="15">
    <source>
        <dbReference type="EMBL" id="MZS87659.1"/>
    </source>
</evidence>
<dbReference type="GO" id="GO:0005737">
    <property type="term" value="C:cytoplasm"/>
    <property type="evidence" value="ECO:0007669"/>
    <property type="project" value="UniProtKB-SubCell"/>
</dbReference>
<dbReference type="Pfam" id="PF06723">
    <property type="entry name" value="MreB_Mbl"/>
    <property type="match status" value="1"/>
</dbReference>
<dbReference type="InterPro" id="IPR056546">
    <property type="entry name" value="MreB_MamK-like"/>
</dbReference>
<evidence type="ECO:0000256" key="10">
    <source>
        <dbReference type="ARBA" id="ARBA00023458"/>
    </source>
</evidence>
<evidence type="ECO:0000256" key="12">
    <source>
        <dbReference type="ARBA" id="ARBA00030945"/>
    </source>
</evidence>
<evidence type="ECO:0000256" key="11">
    <source>
        <dbReference type="ARBA" id="ARBA00030019"/>
    </source>
</evidence>
<organism evidence="14 16">
    <name type="scientific">Blautia wexlerae</name>
    <dbReference type="NCBI Taxonomy" id="418240"/>
    <lineage>
        <taxon>Bacteria</taxon>
        <taxon>Bacillati</taxon>
        <taxon>Bacillota</taxon>
        <taxon>Clostridia</taxon>
        <taxon>Lachnospirales</taxon>
        <taxon>Lachnospiraceae</taxon>
        <taxon>Blautia</taxon>
    </lineage>
</organism>
<protein>
    <recommendedName>
        <fullName evidence="3">Chaperone protein DnaK</fullName>
    </recommendedName>
    <alternativeName>
        <fullName evidence="4">Chaperone protein dnaK</fullName>
    </alternativeName>
    <alternativeName>
        <fullName evidence="13">HSP70</fullName>
    </alternativeName>
    <alternativeName>
        <fullName evidence="12">Heat shock 70 kDa protein</fullName>
    </alternativeName>
    <alternativeName>
        <fullName evidence="11">Heat shock protein 70</fullName>
    </alternativeName>
</protein>
<dbReference type="EMBL" id="WWVF01000001">
    <property type="protein sequence ID" value="MZS87659.1"/>
    <property type="molecule type" value="Genomic_DNA"/>
</dbReference>
<dbReference type="PANTHER" id="PTHR42749:SF1">
    <property type="entry name" value="CELL SHAPE-DETERMINING PROTEIN MREB"/>
    <property type="match status" value="1"/>
</dbReference>
<reference evidence="14 16" key="1">
    <citation type="submission" date="2015-09" db="EMBL/GenBank/DDBJ databases">
        <authorList>
            <consortium name="Pathogen Informatics"/>
        </authorList>
    </citation>
    <scope>NUCLEOTIDE SEQUENCE [LARGE SCALE GENOMIC DNA]</scope>
    <source>
        <strain evidence="14 16">2789STDY5834863</strain>
    </source>
</reference>
<evidence type="ECO:0000256" key="6">
    <source>
        <dbReference type="ARBA" id="ARBA00022741"/>
    </source>
</evidence>
<name>A0A173WYY4_9FIRM</name>
<dbReference type="InterPro" id="IPR018181">
    <property type="entry name" value="Heat_shock_70_CS"/>
</dbReference>
<evidence type="ECO:0000256" key="2">
    <source>
        <dbReference type="ARBA" id="ARBA00007381"/>
    </source>
</evidence>
<comment type="similarity">
    <text evidence="2">Belongs to the heat shock protein 70 family.</text>
</comment>